<dbReference type="GO" id="GO:0016787">
    <property type="term" value="F:hydrolase activity"/>
    <property type="evidence" value="ECO:0007669"/>
    <property type="project" value="UniProtKB-KW"/>
</dbReference>
<dbReference type="PROSITE" id="PS51194">
    <property type="entry name" value="HELICASE_CTER"/>
    <property type="match status" value="1"/>
</dbReference>
<evidence type="ECO:0000256" key="3">
    <source>
        <dbReference type="ARBA" id="ARBA00022806"/>
    </source>
</evidence>
<dbReference type="Gene3D" id="3.40.50.300">
    <property type="entry name" value="P-loop containing nucleotide triphosphate hydrolases"/>
    <property type="match status" value="1"/>
</dbReference>
<comment type="caution">
    <text evidence="7">The sequence shown here is derived from an EMBL/GenBank/DDBJ whole genome shotgun (WGS) entry which is preliminary data.</text>
</comment>
<dbReference type="InParanoid" id="H0EUU4"/>
<dbReference type="PANTHER" id="PTHR45626:SF17">
    <property type="entry name" value="HELICASE-LIKE TRANSCRIPTION FACTOR"/>
    <property type="match status" value="1"/>
</dbReference>
<proteinExistence type="predicted"/>
<feature type="region of interest" description="Disordered" evidence="5">
    <location>
        <begin position="327"/>
        <end position="369"/>
    </location>
</feature>
<dbReference type="SMART" id="SM00490">
    <property type="entry name" value="HELICc"/>
    <property type="match status" value="1"/>
</dbReference>
<dbReference type="OrthoDB" id="448448at2759"/>
<dbReference type="HOGENOM" id="CLU_750169_0_0_1"/>
<evidence type="ECO:0000256" key="2">
    <source>
        <dbReference type="ARBA" id="ARBA00022801"/>
    </source>
</evidence>
<dbReference type="Pfam" id="PF00176">
    <property type="entry name" value="SNF2-rel_dom"/>
    <property type="match status" value="1"/>
</dbReference>
<dbReference type="InterPro" id="IPR050628">
    <property type="entry name" value="SNF2_RAD54_helicase_TF"/>
</dbReference>
<dbReference type="GO" id="GO:0005524">
    <property type="term" value="F:ATP binding"/>
    <property type="evidence" value="ECO:0007669"/>
    <property type="project" value="UniProtKB-KW"/>
</dbReference>
<dbReference type="InterPro" id="IPR049730">
    <property type="entry name" value="SNF2/RAD54-like_C"/>
</dbReference>
<dbReference type="Proteomes" id="UP000005446">
    <property type="component" value="Unassembled WGS sequence"/>
</dbReference>
<evidence type="ECO:0000313" key="7">
    <source>
        <dbReference type="EMBL" id="EHK97649.1"/>
    </source>
</evidence>
<dbReference type="Pfam" id="PF00271">
    <property type="entry name" value="Helicase_C"/>
    <property type="match status" value="1"/>
</dbReference>
<name>H0EUU4_GLAL7</name>
<dbReference type="InterPro" id="IPR027417">
    <property type="entry name" value="P-loop_NTPase"/>
</dbReference>
<keyword evidence="2" id="KW-0378">Hydrolase</keyword>
<gene>
    <name evidence="7" type="ORF">M7I_6533</name>
</gene>
<dbReference type="EMBL" id="AGUE01000182">
    <property type="protein sequence ID" value="EHK97649.1"/>
    <property type="molecule type" value="Genomic_DNA"/>
</dbReference>
<dbReference type="GO" id="GO:0004386">
    <property type="term" value="F:helicase activity"/>
    <property type="evidence" value="ECO:0007669"/>
    <property type="project" value="UniProtKB-KW"/>
</dbReference>
<dbReference type="CDD" id="cd18793">
    <property type="entry name" value="SF2_C_SNF"/>
    <property type="match status" value="1"/>
</dbReference>
<keyword evidence="1" id="KW-0547">Nucleotide-binding</keyword>
<dbReference type="InterPro" id="IPR001650">
    <property type="entry name" value="Helicase_C-like"/>
</dbReference>
<sequence>MKGMKTGKLFSMKLWEGGILADSMGVGKTLQALAPPPDDVSQDRKITLIVVPSALKLQWLKEIKKHAGPLKVMIYKASLKLELWQITDCDIMITSLRGRTESRKKKGNPEEDESTPIEEWIEQHREEGGLLHQIKFHRVILDESAALEVKHLKGLEKKLLALNSPEDITILNKKIIIFTQWRGFAAIAGRMLEEMGCQFVYFTGDKAPEKRNIAVNTFESDPNVNVMIAGLGCGGVGLNLAFANRVINIDLWWNVCLEQQAFGRVHRMPQQRETHFAKLIVNNTIDSRIYEKQLDKQSIIDPKMKKLTKYEMASLLGKVVTDENGRKRVVSDYDDEKDEHSAGNGHDNDDDIPIYDLGSDSDDEDYREL</sequence>
<dbReference type="GO" id="GO:0006281">
    <property type="term" value="P:DNA repair"/>
    <property type="evidence" value="ECO:0007669"/>
    <property type="project" value="TreeGrafter"/>
</dbReference>
<feature type="domain" description="Helicase C-terminal" evidence="6">
    <location>
        <begin position="154"/>
        <end position="316"/>
    </location>
</feature>
<keyword evidence="4" id="KW-0067">ATP-binding</keyword>
<dbReference type="GO" id="GO:0008094">
    <property type="term" value="F:ATP-dependent activity, acting on DNA"/>
    <property type="evidence" value="ECO:0007669"/>
    <property type="project" value="TreeGrafter"/>
</dbReference>
<feature type="compositionally biased region" description="Acidic residues" evidence="5">
    <location>
        <begin position="348"/>
        <end position="369"/>
    </location>
</feature>
<reference evidence="7 8" key="1">
    <citation type="journal article" date="2012" name="Eukaryot. Cell">
        <title>Genome sequence of the fungus Glarea lozoyensis: the first genome sequence of a species from the Helotiaceae family.</title>
        <authorList>
            <person name="Youssar L."/>
            <person name="Gruening B.A."/>
            <person name="Erxleben A."/>
            <person name="Guenther S."/>
            <person name="Huettel W."/>
        </authorList>
    </citation>
    <scope>NUCLEOTIDE SEQUENCE [LARGE SCALE GENOMIC DNA]</scope>
    <source>
        <strain evidence="8">ATCC 74030 / MF5533</strain>
    </source>
</reference>
<evidence type="ECO:0000256" key="1">
    <source>
        <dbReference type="ARBA" id="ARBA00022741"/>
    </source>
</evidence>
<dbReference type="SUPFAM" id="SSF52540">
    <property type="entry name" value="P-loop containing nucleoside triphosphate hydrolases"/>
    <property type="match status" value="2"/>
</dbReference>
<dbReference type="PANTHER" id="PTHR45626">
    <property type="entry name" value="TRANSCRIPTION TERMINATION FACTOR 2-RELATED"/>
    <property type="match status" value="1"/>
</dbReference>
<evidence type="ECO:0000313" key="8">
    <source>
        <dbReference type="Proteomes" id="UP000005446"/>
    </source>
</evidence>
<dbReference type="AlphaFoldDB" id="H0EUU4"/>
<accession>H0EUU4</accession>
<keyword evidence="8" id="KW-1185">Reference proteome</keyword>
<evidence type="ECO:0000259" key="6">
    <source>
        <dbReference type="PROSITE" id="PS51194"/>
    </source>
</evidence>
<dbReference type="InterPro" id="IPR000330">
    <property type="entry name" value="SNF2_N"/>
</dbReference>
<organism evidence="7 8">
    <name type="scientific">Glarea lozoyensis (strain ATCC 74030 / MF5533)</name>
    <dbReference type="NCBI Taxonomy" id="1104152"/>
    <lineage>
        <taxon>Eukaryota</taxon>
        <taxon>Fungi</taxon>
        <taxon>Dikarya</taxon>
        <taxon>Ascomycota</taxon>
        <taxon>Pezizomycotina</taxon>
        <taxon>Leotiomycetes</taxon>
        <taxon>Helotiales</taxon>
        <taxon>Helotiaceae</taxon>
        <taxon>Glarea</taxon>
    </lineage>
</organism>
<dbReference type="GO" id="GO:0005634">
    <property type="term" value="C:nucleus"/>
    <property type="evidence" value="ECO:0007669"/>
    <property type="project" value="TreeGrafter"/>
</dbReference>
<evidence type="ECO:0000256" key="5">
    <source>
        <dbReference type="SAM" id="MobiDB-lite"/>
    </source>
</evidence>
<protein>
    <submittedName>
        <fullName evidence="7">Putative Uncharacterized ATP-dependent helicase C23E6.02</fullName>
    </submittedName>
</protein>
<keyword evidence="3 7" id="KW-0347">Helicase</keyword>
<evidence type="ECO:0000256" key="4">
    <source>
        <dbReference type="ARBA" id="ARBA00022840"/>
    </source>
</evidence>